<evidence type="ECO:0000259" key="5">
    <source>
        <dbReference type="SMART" id="SM00849"/>
    </source>
</evidence>
<organism evidence="6">
    <name type="scientific">candidate division TA06 bacterium ADurb.Bin417</name>
    <dbReference type="NCBI Taxonomy" id="1852828"/>
    <lineage>
        <taxon>Bacteria</taxon>
        <taxon>Bacteria division TA06</taxon>
    </lineage>
</organism>
<name>A0A1V5MHY3_UNCT6</name>
<evidence type="ECO:0000256" key="2">
    <source>
        <dbReference type="ARBA" id="ARBA00022723"/>
    </source>
</evidence>
<keyword evidence="4" id="KW-0862">Zinc</keyword>
<dbReference type="InterPro" id="IPR036866">
    <property type="entry name" value="RibonucZ/Hydroxyglut_hydro"/>
</dbReference>
<keyword evidence="3 6" id="KW-0378">Hydrolase</keyword>
<dbReference type="InterPro" id="IPR051453">
    <property type="entry name" value="MBL_Glyoxalase_II"/>
</dbReference>
<protein>
    <submittedName>
        <fullName evidence="6">Putative polyketide biosynthesis zinc-dependent hydrolase BaeB</fullName>
        <ecNumber evidence="6">3.-.-.-</ecNumber>
    </submittedName>
</protein>
<feature type="domain" description="Metallo-beta-lactamase" evidence="5">
    <location>
        <begin position="13"/>
        <end position="190"/>
    </location>
</feature>
<dbReference type="Pfam" id="PF00753">
    <property type="entry name" value="Lactamase_B"/>
    <property type="match status" value="1"/>
</dbReference>
<dbReference type="SMART" id="SM00849">
    <property type="entry name" value="Lactamase_B"/>
    <property type="match status" value="1"/>
</dbReference>
<dbReference type="EC" id="3.-.-.-" evidence="6"/>
<dbReference type="Gene3D" id="3.60.15.10">
    <property type="entry name" value="Ribonuclease Z/Hydroxyacylglutathione hydrolase-like"/>
    <property type="match status" value="1"/>
</dbReference>
<proteinExistence type="predicted"/>
<comment type="caution">
    <text evidence="6">The sequence shown here is derived from an EMBL/GenBank/DDBJ whole genome shotgun (WGS) entry which is preliminary data.</text>
</comment>
<accession>A0A1V5MHY3</accession>
<evidence type="ECO:0000256" key="3">
    <source>
        <dbReference type="ARBA" id="ARBA00022801"/>
    </source>
</evidence>
<dbReference type="PANTHER" id="PTHR46233:SF3">
    <property type="entry name" value="HYDROXYACYLGLUTATHIONE HYDROLASE GLOC"/>
    <property type="match status" value="1"/>
</dbReference>
<reference evidence="6" key="1">
    <citation type="submission" date="2017-02" db="EMBL/GenBank/DDBJ databases">
        <title>Delving into the versatile metabolic prowess of the omnipresent phylum Bacteroidetes.</title>
        <authorList>
            <person name="Nobu M.K."/>
            <person name="Mei R."/>
            <person name="Narihiro T."/>
            <person name="Kuroda K."/>
            <person name="Liu W.-T."/>
        </authorList>
    </citation>
    <scope>NUCLEOTIDE SEQUENCE</scope>
    <source>
        <strain evidence="6">ADurb.Bin417</strain>
    </source>
</reference>
<dbReference type="AlphaFoldDB" id="A0A1V5MHY3"/>
<dbReference type="GO" id="GO:0046872">
    <property type="term" value="F:metal ion binding"/>
    <property type="evidence" value="ECO:0007669"/>
    <property type="project" value="UniProtKB-KW"/>
</dbReference>
<dbReference type="CDD" id="cd06262">
    <property type="entry name" value="metallo-hydrolase-like_MBL-fold"/>
    <property type="match status" value="1"/>
</dbReference>
<evidence type="ECO:0000256" key="4">
    <source>
        <dbReference type="ARBA" id="ARBA00022833"/>
    </source>
</evidence>
<gene>
    <name evidence="6" type="primary">baeB</name>
    <name evidence="6" type="ORF">BWY73_00608</name>
</gene>
<comment type="cofactor">
    <cofactor evidence="1">
        <name>Zn(2+)</name>
        <dbReference type="ChEBI" id="CHEBI:29105"/>
    </cofactor>
</comment>
<dbReference type="SUPFAM" id="SSF56281">
    <property type="entry name" value="Metallo-hydrolase/oxidoreductase"/>
    <property type="match status" value="1"/>
</dbReference>
<keyword evidence="2" id="KW-0479">Metal-binding</keyword>
<evidence type="ECO:0000313" key="6">
    <source>
        <dbReference type="EMBL" id="OPZ92854.1"/>
    </source>
</evidence>
<dbReference type="Proteomes" id="UP000485484">
    <property type="component" value="Unassembled WGS sequence"/>
</dbReference>
<evidence type="ECO:0000256" key="1">
    <source>
        <dbReference type="ARBA" id="ARBA00001947"/>
    </source>
</evidence>
<sequence length="213" mass="22765">MLKIKTLEVGPLQTNCYLVFDPECQEGLIVDPGADKPKIIKTVEKSGVRFKSVVNTHGHFDHVGADTIKELLGVPLYLHQADLPLLKNARVNQALILGVDNGEKIPTPDGFLEEGQELAVGGGRLTVWHTPGHSPGGICLVAAGFVLTGDTLFNSGVGRTDLEGGSDPDLERSLRRLLKLPPETVVYPGHGPSTTIGAERRLLVDPGDKQATV</sequence>
<dbReference type="GO" id="GO:0016787">
    <property type="term" value="F:hydrolase activity"/>
    <property type="evidence" value="ECO:0007669"/>
    <property type="project" value="UniProtKB-KW"/>
</dbReference>
<dbReference type="EMBL" id="MWAK01000063">
    <property type="protein sequence ID" value="OPZ92854.1"/>
    <property type="molecule type" value="Genomic_DNA"/>
</dbReference>
<dbReference type="PANTHER" id="PTHR46233">
    <property type="entry name" value="HYDROXYACYLGLUTATHIONE HYDROLASE GLOC"/>
    <property type="match status" value="1"/>
</dbReference>
<dbReference type="InterPro" id="IPR001279">
    <property type="entry name" value="Metallo-B-lactamas"/>
</dbReference>